<dbReference type="GeneID" id="98178030"/>
<evidence type="ECO:0000313" key="2">
    <source>
        <dbReference type="EMBL" id="GAB1317077.1"/>
    </source>
</evidence>
<dbReference type="SUPFAM" id="SSF54427">
    <property type="entry name" value="NTF2-like"/>
    <property type="match status" value="1"/>
</dbReference>
<gene>
    <name evidence="2" type="ORF">MFIFM68171_07287</name>
</gene>
<organism evidence="2 3">
    <name type="scientific">Madurella fahalii</name>
    <dbReference type="NCBI Taxonomy" id="1157608"/>
    <lineage>
        <taxon>Eukaryota</taxon>
        <taxon>Fungi</taxon>
        <taxon>Dikarya</taxon>
        <taxon>Ascomycota</taxon>
        <taxon>Pezizomycotina</taxon>
        <taxon>Sordariomycetes</taxon>
        <taxon>Sordariomycetidae</taxon>
        <taxon>Sordariales</taxon>
        <taxon>Sordariales incertae sedis</taxon>
        <taxon>Madurella</taxon>
    </lineage>
</organism>
<name>A0ABQ0GH30_9PEZI</name>
<accession>A0ABQ0GH30</accession>
<dbReference type="Gene3D" id="3.10.450.50">
    <property type="match status" value="1"/>
</dbReference>
<keyword evidence="3" id="KW-1185">Reference proteome</keyword>
<feature type="region of interest" description="Disordered" evidence="1">
    <location>
        <begin position="450"/>
        <end position="500"/>
    </location>
</feature>
<dbReference type="PANTHER" id="PTHR38436">
    <property type="entry name" value="POLYKETIDE CYCLASE SNOAL-LIKE DOMAIN"/>
    <property type="match status" value="1"/>
</dbReference>
<dbReference type="InterPro" id="IPR009959">
    <property type="entry name" value="Cyclase_SnoaL-like"/>
</dbReference>
<feature type="compositionally biased region" description="Polar residues" evidence="1">
    <location>
        <begin position="466"/>
        <end position="483"/>
    </location>
</feature>
<comment type="caution">
    <text evidence="2">The sequence shown here is derived from an EMBL/GenBank/DDBJ whole genome shotgun (WGS) entry which is preliminary data.</text>
</comment>
<evidence type="ECO:0000313" key="3">
    <source>
        <dbReference type="Proteomes" id="UP001628179"/>
    </source>
</evidence>
<dbReference type="Proteomes" id="UP001628179">
    <property type="component" value="Unassembled WGS sequence"/>
</dbReference>
<sequence>MNINLPDLVRSALPPDRRRGNDDDDDHAPNKNVAILSDNWTGTMNRNDPSFLSSSFPRDPPKLFLASDTPTPDHAVLAAWRAEGFHVLDHLPLGTDPDPIRTLRSLHRRARLGPCETYGVVAFGEAAARCLEHFHVLDNNPELKMGCLVAYYPPRIPDPRTRFPSAVRGVVVHLPVGGRVGVVRQSQMVGIQGKKRVVEVDVPRKGMGTGGKVVGDGWGGYEVWGYDAEVGFAEEGREEYDGICAGLAWARSLAVARAALLGMQGDGRDGREGVMDTYSEGKWFTRDVSQIMSGFPAHRVPSVTYVPTCSGGTGRDEIEEFYRRYFVDANPPTLETTLLSRTVGADRVVDEIFVSFKHTQEMPWILPGVPPTNKRVEVVLVSIVAFRGGRLHHEHVYWDQASVLVQVGLLDRKVVPQVAKDKGTQRLPVVGRKAARRVFGSVSEAEDVETNDLIRATEGGDDGSANRKNGTSSVENGRTSQPKQKLAERKKAGKESNGEA</sequence>
<dbReference type="RefSeq" id="XP_070918808.1">
    <property type="nucleotide sequence ID" value="XM_071062707.1"/>
</dbReference>
<proteinExistence type="predicted"/>
<feature type="compositionally biased region" description="Basic and acidic residues" evidence="1">
    <location>
        <begin position="485"/>
        <end position="500"/>
    </location>
</feature>
<evidence type="ECO:0000256" key="1">
    <source>
        <dbReference type="SAM" id="MobiDB-lite"/>
    </source>
</evidence>
<reference evidence="2 3" key="1">
    <citation type="submission" date="2024-09" db="EMBL/GenBank/DDBJ databases">
        <title>Itraconazole resistance in Madurella fahalii resulting from another homologue of gene encoding cytochrome P450 14-alpha sterol demethylase (CYP51).</title>
        <authorList>
            <person name="Yoshioka I."/>
            <person name="Fahal A.H."/>
            <person name="Kaneko S."/>
            <person name="Yaguchi T."/>
        </authorList>
    </citation>
    <scope>NUCLEOTIDE SEQUENCE [LARGE SCALE GENOMIC DNA]</scope>
    <source>
        <strain evidence="2 3">IFM 68171</strain>
    </source>
</reference>
<dbReference type="EMBL" id="BAAFSV010000004">
    <property type="protein sequence ID" value="GAB1317077.1"/>
    <property type="molecule type" value="Genomic_DNA"/>
</dbReference>
<dbReference type="InterPro" id="IPR032710">
    <property type="entry name" value="NTF2-like_dom_sf"/>
</dbReference>
<feature type="region of interest" description="Disordered" evidence="1">
    <location>
        <begin position="1"/>
        <end position="32"/>
    </location>
</feature>
<evidence type="ECO:0008006" key="4">
    <source>
        <dbReference type="Google" id="ProtNLM"/>
    </source>
</evidence>
<dbReference type="PANTHER" id="PTHR38436:SF3">
    <property type="entry name" value="CARBOXYMETHYLENEBUTENOLIDASE-RELATED"/>
    <property type="match status" value="1"/>
</dbReference>
<protein>
    <recommendedName>
        <fullName evidence="4">Dienelactone hydrolase</fullName>
    </recommendedName>
</protein>